<dbReference type="EMBL" id="SLXV01000036">
    <property type="protein sequence ID" value="TCP64898.1"/>
    <property type="molecule type" value="Genomic_DNA"/>
</dbReference>
<dbReference type="RefSeq" id="WP_131849458.1">
    <property type="nucleotide sequence ID" value="NZ_SLXV01000036.1"/>
</dbReference>
<dbReference type="OrthoDB" id="2620164at2"/>
<evidence type="ECO:0000313" key="3">
    <source>
        <dbReference type="Proteomes" id="UP000294746"/>
    </source>
</evidence>
<feature type="compositionally biased region" description="Low complexity" evidence="1">
    <location>
        <begin position="82"/>
        <end position="109"/>
    </location>
</feature>
<evidence type="ECO:0008006" key="4">
    <source>
        <dbReference type="Google" id="ProtNLM"/>
    </source>
</evidence>
<organism evidence="2 3">
    <name type="scientific">Baia soyae</name>
    <dbReference type="NCBI Taxonomy" id="1544746"/>
    <lineage>
        <taxon>Bacteria</taxon>
        <taxon>Bacillati</taxon>
        <taxon>Bacillota</taxon>
        <taxon>Bacilli</taxon>
        <taxon>Bacillales</taxon>
        <taxon>Thermoactinomycetaceae</taxon>
        <taxon>Baia</taxon>
    </lineage>
</organism>
<dbReference type="Proteomes" id="UP000294746">
    <property type="component" value="Unassembled WGS sequence"/>
</dbReference>
<comment type="caution">
    <text evidence="2">The sequence shown here is derived from an EMBL/GenBank/DDBJ whole genome shotgun (WGS) entry which is preliminary data.</text>
</comment>
<dbReference type="AlphaFoldDB" id="A0A4R2RPC6"/>
<proteinExistence type="predicted"/>
<accession>A0A4R2RPC6</accession>
<evidence type="ECO:0000256" key="1">
    <source>
        <dbReference type="SAM" id="MobiDB-lite"/>
    </source>
</evidence>
<keyword evidence="3" id="KW-1185">Reference proteome</keyword>
<protein>
    <recommendedName>
        <fullName evidence="4">Spore germination protein GerPC</fullName>
    </recommendedName>
</protein>
<sequence length="121" mass="13638">MISWFRKYNKSPHEAKQLSDKIDHLESSVKELLNRSSEVHIHIHQLDIHQPVLEQLTFRLDQLDIDELSGSLNIGNNLGIQSPKKLVSKRSPPSSSGSSSEMKVSSNNSGFSIRYPNKSVD</sequence>
<reference evidence="2 3" key="1">
    <citation type="submission" date="2019-03" db="EMBL/GenBank/DDBJ databases">
        <title>Genomic Encyclopedia of Type Strains, Phase IV (KMG-IV): sequencing the most valuable type-strain genomes for metagenomic binning, comparative biology and taxonomic classification.</title>
        <authorList>
            <person name="Goeker M."/>
        </authorList>
    </citation>
    <scope>NUCLEOTIDE SEQUENCE [LARGE SCALE GENOMIC DNA]</scope>
    <source>
        <strain evidence="2 3">DSM 46831</strain>
    </source>
</reference>
<gene>
    <name evidence="2" type="ORF">EDD57_1366</name>
</gene>
<evidence type="ECO:0000313" key="2">
    <source>
        <dbReference type="EMBL" id="TCP64898.1"/>
    </source>
</evidence>
<feature type="region of interest" description="Disordered" evidence="1">
    <location>
        <begin position="72"/>
        <end position="121"/>
    </location>
</feature>
<name>A0A4R2RPC6_9BACL</name>